<dbReference type="PANTHER" id="PTHR43580">
    <property type="entry name" value="OXIDOREDUCTASE GLYR1-RELATED"/>
    <property type="match status" value="1"/>
</dbReference>
<dbReference type="InterPro" id="IPR008927">
    <property type="entry name" value="6-PGluconate_DH-like_C_sf"/>
</dbReference>
<dbReference type="EMBL" id="CP084931">
    <property type="protein sequence ID" value="USI74644.1"/>
    <property type="molecule type" value="Genomic_DNA"/>
</dbReference>
<organism evidence="6 7">
    <name type="scientific">Sphingomonas morindae</name>
    <dbReference type="NCBI Taxonomy" id="1541170"/>
    <lineage>
        <taxon>Bacteria</taxon>
        <taxon>Pseudomonadati</taxon>
        <taxon>Pseudomonadota</taxon>
        <taxon>Alphaproteobacteria</taxon>
        <taxon>Sphingomonadales</taxon>
        <taxon>Sphingomonadaceae</taxon>
        <taxon>Sphingomonas</taxon>
    </lineage>
</organism>
<dbReference type="Gene3D" id="3.40.50.720">
    <property type="entry name" value="NAD(P)-binding Rossmann-like Domain"/>
    <property type="match status" value="1"/>
</dbReference>
<feature type="domain" description="6-phosphogluconate dehydrogenase NADP-binding" evidence="4">
    <location>
        <begin position="2"/>
        <end position="157"/>
    </location>
</feature>
<reference evidence="6" key="1">
    <citation type="journal article" date="2022" name="Toxins">
        <title>Genomic Analysis of Sphingopyxis sp. USTB-05 for Biodegrading Cyanobacterial Hepatotoxins.</title>
        <authorList>
            <person name="Liu C."/>
            <person name="Xu Q."/>
            <person name="Zhao Z."/>
            <person name="Zhang H."/>
            <person name="Liu X."/>
            <person name="Yin C."/>
            <person name="Liu Y."/>
            <person name="Yan H."/>
        </authorList>
    </citation>
    <scope>NUCLEOTIDE SEQUENCE</scope>
    <source>
        <strain evidence="6">NBD5</strain>
    </source>
</reference>
<evidence type="ECO:0000313" key="7">
    <source>
        <dbReference type="Proteomes" id="UP001056937"/>
    </source>
</evidence>
<evidence type="ECO:0000256" key="1">
    <source>
        <dbReference type="ARBA" id="ARBA00023002"/>
    </source>
</evidence>
<dbReference type="Pfam" id="PF14833">
    <property type="entry name" value="NAD_binding_11"/>
    <property type="match status" value="1"/>
</dbReference>
<dbReference type="SUPFAM" id="SSF51735">
    <property type="entry name" value="NAD(P)-binding Rossmann-fold domains"/>
    <property type="match status" value="1"/>
</dbReference>
<dbReference type="Gene3D" id="1.10.1040.10">
    <property type="entry name" value="N-(1-d-carboxylethyl)-l-norvaline Dehydrogenase, domain 2"/>
    <property type="match status" value="1"/>
</dbReference>
<evidence type="ECO:0000259" key="5">
    <source>
        <dbReference type="Pfam" id="PF14833"/>
    </source>
</evidence>
<dbReference type="InterPro" id="IPR029154">
    <property type="entry name" value="HIBADH-like_NADP-bd"/>
</dbReference>
<dbReference type="RefSeq" id="WP_252168453.1">
    <property type="nucleotide sequence ID" value="NZ_CP084931.1"/>
</dbReference>
<dbReference type="InterPro" id="IPR013328">
    <property type="entry name" value="6PGD_dom2"/>
</dbReference>
<dbReference type="InterPro" id="IPR006115">
    <property type="entry name" value="6PGDH_NADP-bd"/>
</dbReference>
<keyword evidence="2" id="KW-0520">NAD</keyword>
<dbReference type="InterPro" id="IPR036291">
    <property type="entry name" value="NAD(P)-bd_dom_sf"/>
</dbReference>
<keyword evidence="7" id="KW-1185">Reference proteome</keyword>
<accession>A0ABY4XCS8</accession>
<feature type="region of interest" description="Disordered" evidence="3">
    <location>
        <begin position="287"/>
        <end position="306"/>
    </location>
</feature>
<dbReference type="PANTHER" id="PTHR43580:SF2">
    <property type="entry name" value="CYTOKINE-LIKE NUCLEAR FACTOR N-PAC"/>
    <property type="match status" value="1"/>
</dbReference>
<sequence>MQIGIIGLGAMGAPIARNLVKAGHEVRAWNRTPPAPDAMSGLVLLDDPAAAFQAEAVLTVLSDDASIREVVLEPGLVRRARPGLVHVVVSTISVAFAQALAELHAQAGLGYVSAPVLGRPDVAARGALNMLVGGAAAAVARVEPVLAATSQRLWHLGEAPERANAAKLAANMMIAMAIEALAEGAAIAESVDLPRARFFELVLGTLFSGRAYETYSAQITDRAYEPKFRAALGLKDLRLAAEASARTGRTLPMLEAVRARLSEAVAAGLGDKDWSILAELSLESRAPHRLEGGATPPPAATQIPSN</sequence>
<dbReference type="SUPFAM" id="SSF48179">
    <property type="entry name" value="6-phosphogluconate dehydrogenase C-terminal domain-like"/>
    <property type="match status" value="1"/>
</dbReference>
<dbReference type="InterPro" id="IPR015815">
    <property type="entry name" value="HIBADH-related"/>
</dbReference>
<dbReference type="Proteomes" id="UP001056937">
    <property type="component" value="Chromosome 2"/>
</dbReference>
<evidence type="ECO:0000259" key="4">
    <source>
        <dbReference type="Pfam" id="PF03446"/>
    </source>
</evidence>
<evidence type="ECO:0000313" key="6">
    <source>
        <dbReference type="EMBL" id="USI74644.1"/>
    </source>
</evidence>
<protein>
    <submittedName>
        <fullName evidence="6">NAD(P)-dependent oxidoreductase</fullName>
    </submittedName>
</protein>
<keyword evidence="1" id="KW-0560">Oxidoreductase</keyword>
<evidence type="ECO:0000256" key="3">
    <source>
        <dbReference type="SAM" id="MobiDB-lite"/>
    </source>
</evidence>
<dbReference type="PIRSF" id="PIRSF000103">
    <property type="entry name" value="HIBADH"/>
    <property type="match status" value="1"/>
</dbReference>
<name>A0ABY4XCS8_9SPHN</name>
<evidence type="ECO:0000256" key="2">
    <source>
        <dbReference type="ARBA" id="ARBA00023027"/>
    </source>
</evidence>
<dbReference type="InterPro" id="IPR051265">
    <property type="entry name" value="HIBADH-related_NP60_sf"/>
</dbReference>
<gene>
    <name evidence="6" type="ORF">LHA26_17995</name>
</gene>
<dbReference type="Pfam" id="PF03446">
    <property type="entry name" value="NAD_binding_2"/>
    <property type="match status" value="1"/>
</dbReference>
<feature type="domain" description="3-hydroxyisobutyrate dehydrogenase-like NAD-binding" evidence="5">
    <location>
        <begin position="163"/>
        <end position="279"/>
    </location>
</feature>
<proteinExistence type="predicted"/>